<sequence length="111" mass="12362">MARVTVEDCLREVPNRFSLVHLTAKRVRQLREGAPPMIPVKNKEVVVALREIAAGYVYPVSAAEAEKERAEAEARERDRLAQAQMALEAAALAEETAEEVDEAEEDEESKD</sequence>
<dbReference type="EMBL" id="AP028679">
    <property type="protein sequence ID" value="BEQ16505.1"/>
    <property type="molecule type" value="Genomic_DNA"/>
</dbReference>
<evidence type="ECO:0000256" key="6">
    <source>
        <dbReference type="ARBA" id="ARBA00022695"/>
    </source>
</evidence>
<dbReference type="Gene3D" id="3.90.940.10">
    <property type="match status" value="1"/>
</dbReference>
<dbReference type="InterPro" id="IPR006110">
    <property type="entry name" value="Pol_omega/Rpo6/RPB6"/>
</dbReference>
<comment type="function">
    <text evidence="11">Promotes RNA polymerase assembly. Latches the N- and C-terminal regions of the beta' subunit thereby facilitating its interaction with the beta and alpha subunits.</text>
</comment>
<evidence type="ECO:0000256" key="12">
    <source>
        <dbReference type="SAM" id="MobiDB-lite"/>
    </source>
</evidence>
<dbReference type="AlphaFoldDB" id="A0AAU9EKL1"/>
<dbReference type="RefSeq" id="WP_338602413.1">
    <property type="nucleotide sequence ID" value="NZ_AP028679.1"/>
</dbReference>
<evidence type="ECO:0000256" key="11">
    <source>
        <dbReference type="HAMAP-Rule" id="MF_00366"/>
    </source>
</evidence>
<keyword evidence="14" id="KW-1185">Reference proteome</keyword>
<dbReference type="PANTHER" id="PTHR34476">
    <property type="entry name" value="DNA-DIRECTED RNA POLYMERASE SUBUNIT OMEGA"/>
    <property type="match status" value="1"/>
</dbReference>
<feature type="region of interest" description="Disordered" evidence="12">
    <location>
        <begin position="92"/>
        <end position="111"/>
    </location>
</feature>
<dbReference type="KEGG" id="dmp:FAK_35710"/>
<dbReference type="NCBIfam" id="TIGR00690">
    <property type="entry name" value="rpoZ"/>
    <property type="match status" value="1"/>
</dbReference>
<evidence type="ECO:0000256" key="9">
    <source>
        <dbReference type="ARBA" id="ARBA00030998"/>
    </source>
</evidence>
<dbReference type="HAMAP" id="MF_00366">
    <property type="entry name" value="RNApol_bact_RpoZ"/>
    <property type="match status" value="1"/>
</dbReference>
<evidence type="ECO:0000256" key="7">
    <source>
        <dbReference type="ARBA" id="ARBA00023163"/>
    </source>
</evidence>
<evidence type="ECO:0000313" key="13">
    <source>
        <dbReference type="EMBL" id="BEQ16505.1"/>
    </source>
</evidence>
<dbReference type="SMART" id="SM01409">
    <property type="entry name" value="RNA_pol_Rpb6"/>
    <property type="match status" value="1"/>
</dbReference>
<dbReference type="GO" id="GO:0003899">
    <property type="term" value="F:DNA-directed RNA polymerase activity"/>
    <property type="evidence" value="ECO:0007669"/>
    <property type="project" value="UniProtKB-UniRule"/>
</dbReference>
<keyword evidence="7 11" id="KW-0804">Transcription</keyword>
<dbReference type="PANTHER" id="PTHR34476:SF1">
    <property type="entry name" value="DNA-DIRECTED RNA POLYMERASE SUBUNIT OMEGA"/>
    <property type="match status" value="1"/>
</dbReference>
<evidence type="ECO:0000256" key="2">
    <source>
        <dbReference type="ARBA" id="ARBA00012418"/>
    </source>
</evidence>
<dbReference type="Pfam" id="PF01192">
    <property type="entry name" value="RNA_pol_Rpb6"/>
    <property type="match status" value="1"/>
</dbReference>
<dbReference type="GO" id="GO:0000428">
    <property type="term" value="C:DNA-directed RNA polymerase complex"/>
    <property type="evidence" value="ECO:0007669"/>
    <property type="project" value="UniProtKB-KW"/>
</dbReference>
<organism evidence="13 14">
    <name type="scientific">Desulfoferula mesophila</name>
    <dbReference type="NCBI Taxonomy" id="3058419"/>
    <lineage>
        <taxon>Bacteria</taxon>
        <taxon>Pseudomonadati</taxon>
        <taxon>Thermodesulfobacteriota</taxon>
        <taxon>Desulfarculia</taxon>
        <taxon>Desulfarculales</taxon>
        <taxon>Desulfarculaceae</taxon>
        <taxon>Desulfoferula</taxon>
    </lineage>
</organism>
<evidence type="ECO:0000256" key="1">
    <source>
        <dbReference type="ARBA" id="ARBA00006711"/>
    </source>
</evidence>
<evidence type="ECO:0000256" key="3">
    <source>
        <dbReference type="ARBA" id="ARBA00013725"/>
    </source>
</evidence>
<dbReference type="GO" id="GO:0006351">
    <property type="term" value="P:DNA-templated transcription"/>
    <property type="evidence" value="ECO:0007669"/>
    <property type="project" value="UniProtKB-UniRule"/>
</dbReference>
<proteinExistence type="inferred from homology"/>
<evidence type="ECO:0000256" key="4">
    <source>
        <dbReference type="ARBA" id="ARBA00022478"/>
    </source>
</evidence>
<comment type="subunit">
    <text evidence="11">The RNAP catalytic core consists of 2 alpha, 1 beta, 1 beta' and 1 omega subunit. When a sigma factor is associated with the core the holoenzyme is formed, which can initiate transcription.</text>
</comment>
<evidence type="ECO:0000256" key="10">
    <source>
        <dbReference type="ARBA" id="ARBA00048552"/>
    </source>
</evidence>
<keyword evidence="6 11" id="KW-0548">Nucleotidyltransferase</keyword>
<gene>
    <name evidence="11" type="primary">rpoZ</name>
    <name evidence="13" type="ORF">FAK_35710</name>
</gene>
<dbReference type="InterPro" id="IPR036161">
    <property type="entry name" value="RPB6/omega-like_sf"/>
</dbReference>
<dbReference type="GO" id="GO:0003677">
    <property type="term" value="F:DNA binding"/>
    <property type="evidence" value="ECO:0007669"/>
    <property type="project" value="UniProtKB-UniRule"/>
</dbReference>
<reference evidence="14" key="1">
    <citation type="journal article" date="2023" name="Arch. Microbiol.">
        <title>Desulfoferula mesophilus gen. nov. sp. nov., a mesophilic sulfate-reducing bacterium isolated from a brackish lake sediment.</title>
        <authorList>
            <person name="Watanabe T."/>
            <person name="Yabe T."/>
            <person name="Tsuji J.M."/>
            <person name="Fukui M."/>
        </authorList>
    </citation>
    <scope>NUCLEOTIDE SEQUENCE [LARGE SCALE GENOMIC DNA]</scope>
    <source>
        <strain evidence="14">12FAK</strain>
    </source>
</reference>
<evidence type="ECO:0000313" key="14">
    <source>
        <dbReference type="Proteomes" id="UP001366166"/>
    </source>
</evidence>
<protein>
    <recommendedName>
        <fullName evidence="3 11">DNA-directed RNA polymerase subunit omega</fullName>
        <shortName evidence="11">RNAP omega subunit</shortName>
        <ecNumber evidence="2 11">2.7.7.6</ecNumber>
    </recommendedName>
    <alternativeName>
        <fullName evidence="9 11">RNA polymerase omega subunit</fullName>
    </alternativeName>
    <alternativeName>
        <fullName evidence="8 11">Transcriptase subunit omega</fullName>
    </alternativeName>
</protein>
<comment type="similarity">
    <text evidence="1 11">Belongs to the RNA polymerase subunit omega family.</text>
</comment>
<accession>A0AAU9EKL1</accession>
<dbReference type="SUPFAM" id="SSF63562">
    <property type="entry name" value="RPB6/omega subunit-like"/>
    <property type="match status" value="1"/>
</dbReference>
<name>A0AAU9EKL1_9BACT</name>
<keyword evidence="4 11" id="KW-0240">DNA-directed RNA polymerase</keyword>
<evidence type="ECO:0000256" key="8">
    <source>
        <dbReference type="ARBA" id="ARBA00029924"/>
    </source>
</evidence>
<dbReference type="Proteomes" id="UP001366166">
    <property type="component" value="Chromosome"/>
</dbReference>
<dbReference type="EC" id="2.7.7.6" evidence="2 11"/>
<evidence type="ECO:0000256" key="5">
    <source>
        <dbReference type="ARBA" id="ARBA00022679"/>
    </source>
</evidence>
<comment type="catalytic activity">
    <reaction evidence="10 11">
        <text>RNA(n) + a ribonucleoside 5'-triphosphate = RNA(n+1) + diphosphate</text>
        <dbReference type="Rhea" id="RHEA:21248"/>
        <dbReference type="Rhea" id="RHEA-COMP:14527"/>
        <dbReference type="Rhea" id="RHEA-COMP:17342"/>
        <dbReference type="ChEBI" id="CHEBI:33019"/>
        <dbReference type="ChEBI" id="CHEBI:61557"/>
        <dbReference type="ChEBI" id="CHEBI:140395"/>
        <dbReference type="EC" id="2.7.7.6"/>
    </reaction>
</comment>
<dbReference type="InterPro" id="IPR003716">
    <property type="entry name" value="DNA-dir_RNA_pol_omega"/>
</dbReference>
<keyword evidence="5 11" id="KW-0808">Transferase</keyword>
<feature type="compositionally biased region" description="Acidic residues" evidence="12">
    <location>
        <begin position="95"/>
        <end position="111"/>
    </location>
</feature>